<dbReference type="InParanoid" id="A0A2V0NYY7"/>
<evidence type="ECO:0000256" key="7">
    <source>
        <dbReference type="ARBA" id="ARBA00023128"/>
    </source>
</evidence>
<proteinExistence type="inferred from homology"/>
<dbReference type="Proteomes" id="UP000247498">
    <property type="component" value="Unassembled WGS sequence"/>
</dbReference>
<dbReference type="AlphaFoldDB" id="A0A2V0NYY7"/>
<evidence type="ECO:0000256" key="8">
    <source>
        <dbReference type="ARBA" id="ARBA00023136"/>
    </source>
</evidence>
<evidence type="ECO:0000256" key="4">
    <source>
        <dbReference type="ARBA" id="ARBA00022660"/>
    </source>
</evidence>
<keyword evidence="3" id="KW-0813">Transport</keyword>
<dbReference type="GO" id="GO:0006979">
    <property type="term" value="P:response to oxidative stress"/>
    <property type="evidence" value="ECO:0007669"/>
    <property type="project" value="TreeGrafter"/>
</dbReference>
<dbReference type="FunCoup" id="A0A2V0NYY7">
    <property type="interactions" value="1423"/>
</dbReference>
<organism evidence="9 10">
    <name type="scientific">Raphidocelis subcapitata</name>
    <dbReference type="NCBI Taxonomy" id="307507"/>
    <lineage>
        <taxon>Eukaryota</taxon>
        <taxon>Viridiplantae</taxon>
        <taxon>Chlorophyta</taxon>
        <taxon>core chlorophytes</taxon>
        <taxon>Chlorophyceae</taxon>
        <taxon>CS clade</taxon>
        <taxon>Sphaeropleales</taxon>
        <taxon>Selenastraceae</taxon>
        <taxon>Raphidocelis</taxon>
    </lineage>
</organism>
<dbReference type="GO" id="GO:0045271">
    <property type="term" value="C:respiratory chain complex I"/>
    <property type="evidence" value="ECO:0007669"/>
    <property type="project" value="InterPro"/>
</dbReference>
<evidence type="ECO:0000256" key="5">
    <source>
        <dbReference type="ARBA" id="ARBA00022792"/>
    </source>
</evidence>
<evidence type="ECO:0000313" key="10">
    <source>
        <dbReference type="Proteomes" id="UP000247498"/>
    </source>
</evidence>
<protein>
    <submittedName>
        <fullName evidence="9">NADH:ubiquinone oxidoreductase B14 subunit</fullName>
    </submittedName>
</protein>
<accession>A0A2V0NYY7</accession>
<evidence type="ECO:0000313" key="9">
    <source>
        <dbReference type="EMBL" id="GBF92851.1"/>
    </source>
</evidence>
<name>A0A2V0NYY7_9CHLO</name>
<comment type="similarity">
    <text evidence="2">Belongs to the complex I LYR family.</text>
</comment>
<dbReference type="OrthoDB" id="14535at2759"/>
<keyword evidence="4" id="KW-0679">Respiratory chain</keyword>
<dbReference type="GO" id="GO:0005743">
    <property type="term" value="C:mitochondrial inner membrane"/>
    <property type="evidence" value="ECO:0007669"/>
    <property type="project" value="UniProtKB-SubCell"/>
</dbReference>
<dbReference type="InterPro" id="IPR045299">
    <property type="entry name" value="Complex1_LYR_NDUFA6_LYRM6"/>
</dbReference>
<dbReference type="CDD" id="cd20266">
    <property type="entry name" value="Complex1_LYR_NDUFA6_LYRM6"/>
    <property type="match status" value="1"/>
</dbReference>
<keyword evidence="7" id="KW-0496">Mitochondrion</keyword>
<reference evidence="9 10" key="1">
    <citation type="journal article" date="2018" name="Sci. Rep.">
        <title>Raphidocelis subcapitata (=Pseudokirchneriella subcapitata) provides an insight into genome evolution and environmental adaptations in the Sphaeropleales.</title>
        <authorList>
            <person name="Suzuki S."/>
            <person name="Yamaguchi H."/>
            <person name="Nakajima N."/>
            <person name="Kawachi M."/>
        </authorList>
    </citation>
    <scope>NUCLEOTIDE SEQUENCE [LARGE SCALE GENOMIC DNA]</scope>
    <source>
        <strain evidence="9 10">NIES-35</strain>
    </source>
</reference>
<dbReference type="PANTHER" id="PTHR12964">
    <property type="entry name" value="NADH-UBIQUINONE OXIDOREDUCTASE B14 SUBUNIT"/>
    <property type="match status" value="1"/>
</dbReference>
<evidence type="ECO:0000256" key="6">
    <source>
        <dbReference type="ARBA" id="ARBA00022982"/>
    </source>
</evidence>
<gene>
    <name evidence="9" type="ORF">Rsub_05470</name>
</gene>
<dbReference type="InterPro" id="IPR016488">
    <property type="entry name" value="NADH_Ub_cplx-1_asu_su-6"/>
</dbReference>
<dbReference type="PANTHER" id="PTHR12964:SF0">
    <property type="entry name" value="NADH DEHYDROGENASE [UBIQUINONE] 1 ALPHA SUBCOMPLEX SUBUNIT 6"/>
    <property type="match status" value="1"/>
</dbReference>
<evidence type="ECO:0000256" key="3">
    <source>
        <dbReference type="ARBA" id="ARBA00022448"/>
    </source>
</evidence>
<evidence type="ECO:0000256" key="2">
    <source>
        <dbReference type="ARBA" id="ARBA00009508"/>
    </source>
</evidence>
<sequence length="134" mass="15610">MSTLSRISVKAAQEGLFGGEARKFYYEVCRCVPFIQRAMKLEEVVSVRDMRSVVKEKFKQYKDVKDQRVIDLLIFKGRQELETYLTLHKNRHHAITEYLDPVIKRNRGHTLPAPQQSSFMDSFLQGNYTPPTGK</sequence>
<keyword evidence="6" id="KW-0249">Electron transport</keyword>
<comment type="caution">
    <text evidence="9">The sequence shown here is derived from an EMBL/GenBank/DDBJ whole genome shotgun (WGS) entry which is preliminary data.</text>
</comment>
<keyword evidence="5" id="KW-0999">Mitochondrion inner membrane</keyword>
<keyword evidence="8" id="KW-0472">Membrane</keyword>
<keyword evidence="10" id="KW-1185">Reference proteome</keyword>
<keyword evidence="9" id="KW-0830">Ubiquinone</keyword>
<evidence type="ECO:0000256" key="1">
    <source>
        <dbReference type="ARBA" id="ARBA00004443"/>
    </source>
</evidence>
<dbReference type="EMBL" id="BDRX01000035">
    <property type="protein sequence ID" value="GBF92851.1"/>
    <property type="molecule type" value="Genomic_DNA"/>
</dbReference>
<dbReference type="STRING" id="307507.A0A2V0NYY7"/>
<comment type="subcellular location">
    <subcellularLocation>
        <location evidence="1">Mitochondrion inner membrane</location>
        <topology evidence="1">Peripheral membrane protein</topology>
        <orientation evidence="1">Matrix side</orientation>
    </subcellularLocation>
</comment>